<evidence type="ECO:0000313" key="1">
    <source>
        <dbReference type="EMBL" id="MBS0027532.1"/>
    </source>
</evidence>
<dbReference type="RefSeq" id="WP_211972622.1">
    <property type="nucleotide sequence ID" value="NZ_CBFHAM010000006.1"/>
</dbReference>
<name>A0ABS5IX38_9BACT</name>
<dbReference type="Proteomes" id="UP000676386">
    <property type="component" value="Unassembled WGS sequence"/>
</dbReference>
<dbReference type="InterPro" id="IPR045990">
    <property type="entry name" value="DUF5946"/>
</dbReference>
<evidence type="ECO:0000313" key="2">
    <source>
        <dbReference type="Proteomes" id="UP000676386"/>
    </source>
</evidence>
<accession>A0ABS5IX38</accession>
<organism evidence="1 2">
    <name type="scientific">Chitinophaga hostae</name>
    <dbReference type="NCBI Taxonomy" id="2831022"/>
    <lineage>
        <taxon>Bacteria</taxon>
        <taxon>Pseudomonadati</taxon>
        <taxon>Bacteroidota</taxon>
        <taxon>Chitinophagia</taxon>
        <taxon>Chitinophagales</taxon>
        <taxon>Chitinophagaceae</taxon>
        <taxon>Chitinophaga</taxon>
    </lineage>
</organism>
<gene>
    <name evidence="1" type="ORF">KE626_09460</name>
</gene>
<dbReference type="EMBL" id="JAGTXB010000003">
    <property type="protein sequence ID" value="MBS0027532.1"/>
    <property type="molecule type" value="Genomic_DNA"/>
</dbReference>
<keyword evidence="2" id="KW-1185">Reference proteome</keyword>
<protein>
    <recommendedName>
        <fullName evidence="3">Serine/threonine protein kinase</fullName>
    </recommendedName>
</protein>
<reference evidence="1 2" key="1">
    <citation type="submission" date="2021-04" db="EMBL/GenBank/DDBJ databases">
        <title>Chitinophaga sp. nov., isolated from the rhizosphere soil.</title>
        <authorList>
            <person name="He S."/>
        </authorList>
    </citation>
    <scope>NUCLEOTIDE SEQUENCE [LARGE SCALE GENOMIC DNA]</scope>
    <source>
        <strain evidence="1 2">2R12</strain>
    </source>
</reference>
<evidence type="ECO:0008006" key="3">
    <source>
        <dbReference type="Google" id="ProtNLM"/>
    </source>
</evidence>
<proteinExistence type="predicted"/>
<comment type="caution">
    <text evidence="1">The sequence shown here is derived from an EMBL/GenBank/DDBJ whole genome shotgun (WGS) entry which is preliminary data.</text>
</comment>
<dbReference type="Pfam" id="PF19371">
    <property type="entry name" value="DUF5946"/>
    <property type="match status" value="1"/>
</dbReference>
<sequence length="162" mass="18132">MTANKIICPACNLHLVDQQLAPSDRYNASGECLDLFSQLADRTFALEDPDFHYQLAVDAYSAQHAGGVARGITTAYALIGLYLALEQQFSGRKVQHVHSIIAKQQWTPLTPPAQPAAITVQEVLRTHTNEELYTGIRKWATSVWNSWALQHEWVKEKAAPYI</sequence>